<evidence type="ECO:0000256" key="1">
    <source>
        <dbReference type="SAM" id="MobiDB-lite"/>
    </source>
</evidence>
<comment type="caution">
    <text evidence="2">The sequence shown here is derived from an EMBL/GenBank/DDBJ whole genome shotgun (WGS) entry which is preliminary data.</text>
</comment>
<feature type="region of interest" description="Disordered" evidence="1">
    <location>
        <begin position="23"/>
        <end position="77"/>
    </location>
</feature>
<feature type="compositionally biased region" description="Basic and acidic residues" evidence="1">
    <location>
        <begin position="45"/>
        <end position="73"/>
    </location>
</feature>
<dbReference type="Proteomes" id="UP000572754">
    <property type="component" value="Unassembled WGS sequence"/>
</dbReference>
<organism evidence="2 3">
    <name type="scientific">Fusarium circinatum</name>
    <name type="common">Pitch canker fungus</name>
    <name type="synonym">Gibberella circinata</name>
    <dbReference type="NCBI Taxonomy" id="48490"/>
    <lineage>
        <taxon>Eukaryota</taxon>
        <taxon>Fungi</taxon>
        <taxon>Dikarya</taxon>
        <taxon>Ascomycota</taxon>
        <taxon>Pezizomycotina</taxon>
        <taxon>Sordariomycetes</taxon>
        <taxon>Hypocreomycetidae</taxon>
        <taxon>Hypocreales</taxon>
        <taxon>Nectriaceae</taxon>
        <taxon>Fusarium</taxon>
        <taxon>Fusarium fujikuroi species complex</taxon>
    </lineage>
</organism>
<reference evidence="2 3" key="2">
    <citation type="submission" date="2020-05" db="EMBL/GenBank/DDBJ databases">
        <title>Identification and distribution of gene clusters putatively required for synthesis of sphingolipid metabolism inhibitors in phylogenetically diverse species of the filamentous fungus Fusarium.</title>
        <authorList>
            <person name="Kim H.-S."/>
            <person name="Busman M."/>
            <person name="Brown D.W."/>
            <person name="Divon H."/>
            <person name="Uhlig S."/>
            <person name="Proctor R.H."/>
        </authorList>
    </citation>
    <scope>NUCLEOTIDE SEQUENCE [LARGE SCALE GENOMIC DNA]</scope>
    <source>
        <strain evidence="2 3">NRRL 25331</strain>
    </source>
</reference>
<dbReference type="EMBL" id="JAAQPE010000239">
    <property type="protein sequence ID" value="KAF5675883.1"/>
    <property type="molecule type" value="Genomic_DNA"/>
</dbReference>
<reference evidence="3" key="1">
    <citation type="journal article" date="2020" name="BMC Genomics">
        <title>Correction to: Identification and distribution of gene clusters required for synthesis of sphingolipid metabolism inhibitors in diverse species of the filamentous fungus Fusarium.</title>
        <authorList>
            <person name="Kim H.S."/>
            <person name="Lohmar J.M."/>
            <person name="Busman M."/>
            <person name="Brown D.W."/>
            <person name="Naumann T.A."/>
            <person name="Divon H.H."/>
            <person name="Lysoe E."/>
            <person name="Uhlig S."/>
            <person name="Proctor R.H."/>
        </authorList>
    </citation>
    <scope>NUCLEOTIDE SEQUENCE [LARGE SCALE GENOMIC DNA]</scope>
    <source>
        <strain evidence="3">NRRL 25331</strain>
    </source>
</reference>
<name>A0A8H5TUU1_FUSCI</name>
<proteinExistence type="predicted"/>
<gene>
    <name evidence="2" type="ORF">FCIRC_7256</name>
</gene>
<sequence length="311" mass="35630">MAPNLKSVVSKNIRDHTTQTVLRKALEEKDGKSLEQSPETAAMVRDWESLGEKRGRQSMETVDKAIQEKKPDVDGMTDEELSRISIHISSVEEEDGEQSDEKVKDEETAKFDEYKHHQFIQRWGLFQDSDGRDEEWFITDPPVLEETDPEYLCDMCRRIDFKVLLSQRDLPGNQLPGQSRISVYGIPKVMDENSHCCFCRLIRKRVIQDGILADVHPEDWPGMQLSISTLDDGPELPLRLEVEFSDLDWSKVSRLVIYPVEPMESQSKPLQGLVVRKDSADISRLREWLQTCNNVDRGNVSSTIKAIAQEA</sequence>
<evidence type="ECO:0000313" key="2">
    <source>
        <dbReference type="EMBL" id="KAF5675883.1"/>
    </source>
</evidence>
<protein>
    <submittedName>
        <fullName evidence="2">3-alpha-(S)-strictosidine beta-glucosidase</fullName>
    </submittedName>
</protein>
<evidence type="ECO:0000313" key="3">
    <source>
        <dbReference type="Proteomes" id="UP000572754"/>
    </source>
</evidence>
<keyword evidence="3" id="KW-1185">Reference proteome</keyword>
<feature type="compositionally biased region" description="Basic and acidic residues" evidence="1">
    <location>
        <begin position="24"/>
        <end position="33"/>
    </location>
</feature>
<accession>A0A8H5TUU1</accession>
<dbReference type="AlphaFoldDB" id="A0A8H5TUU1"/>